<comment type="caution">
    <text evidence="3">The sequence shown here is derived from an EMBL/GenBank/DDBJ whole genome shotgun (WGS) entry which is preliminary data.</text>
</comment>
<dbReference type="Pfam" id="PF01522">
    <property type="entry name" value="Polysacc_deac_1"/>
    <property type="match status" value="1"/>
</dbReference>
<evidence type="ECO:0000256" key="1">
    <source>
        <dbReference type="SAM" id="SignalP"/>
    </source>
</evidence>
<dbReference type="PROSITE" id="PS51677">
    <property type="entry name" value="NODB"/>
    <property type="match status" value="1"/>
</dbReference>
<organism evidence="3 4">
    <name type="scientific">Persicitalea jodogahamensis</name>
    <dbReference type="NCBI Taxonomy" id="402147"/>
    <lineage>
        <taxon>Bacteria</taxon>
        <taxon>Pseudomonadati</taxon>
        <taxon>Bacteroidota</taxon>
        <taxon>Cytophagia</taxon>
        <taxon>Cytophagales</taxon>
        <taxon>Spirosomataceae</taxon>
        <taxon>Persicitalea</taxon>
    </lineage>
</organism>
<feature type="signal peptide" evidence="1">
    <location>
        <begin position="1"/>
        <end position="18"/>
    </location>
</feature>
<evidence type="ECO:0000313" key="3">
    <source>
        <dbReference type="EMBL" id="GHB64663.1"/>
    </source>
</evidence>
<gene>
    <name evidence="3" type="ORF">GCM10007390_18280</name>
</gene>
<dbReference type="SUPFAM" id="SSF88713">
    <property type="entry name" value="Glycoside hydrolase/deacetylase"/>
    <property type="match status" value="1"/>
</dbReference>
<evidence type="ECO:0000313" key="4">
    <source>
        <dbReference type="Proteomes" id="UP000598271"/>
    </source>
</evidence>
<dbReference type="InterPro" id="IPR002509">
    <property type="entry name" value="NODB_dom"/>
</dbReference>
<keyword evidence="1" id="KW-0732">Signal</keyword>
<dbReference type="PANTHER" id="PTHR10587">
    <property type="entry name" value="GLYCOSYL TRANSFERASE-RELATED"/>
    <property type="match status" value="1"/>
</dbReference>
<dbReference type="InterPro" id="IPR050248">
    <property type="entry name" value="Polysacc_deacetylase_ArnD"/>
</dbReference>
<keyword evidence="4" id="KW-1185">Reference proteome</keyword>
<dbReference type="GO" id="GO:0016810">
    <property type="term" value="F:hydrolase activity, acting on carbon-nitrogen (but not peptide) bonds"/>
    <property type="evidence" value="ECO:0007669"/>
    <property type="project" value="InterPro"/>
</dbReference>
<dbReference type="InterPro" id="IPR011330">
    <property type="entry name" value="Glyco_hydro/deAcase_b/a-brl"/>
</dbReference>
<dbReference type="Proteomes" id="UP000598271">
    <property type="component" value="Unassembled WGS sequence"/>
</dbReference>
<dbReference type="AlphaFoldDB" id="A0A8J3G8F9"/>
<reference evidence="3 4" key="1">
    <citation type="journal article" date="2014" name="Int. J. Syst. Evol. Microbiol.">
        <title>Complete genome sequence of Corynebacterium casei LMG S-19264T (=DSM 44701T), isolated from a smear-ripened cheese.</title>
        <authorList>
            <consortium name="US DOE Joint Genome Institute (JGI-PGF)"/>
            <person name="Walter F."/>
            <person name="Albersmeier A."/>
            <person name="Kalinowski J."/>
            <person name="Ruckert C."/>
        </authorList>
    </citation>
    <scope>NUCLEOTIDE SEQUENCE [LARGE SCALE GENOMIC DNA]</scope>
    <source>
        <strain evidence="3 4">KCTC 12866</strain>
    </source>
</reference>
<accession>A0A8J3G8F9</accession>
<dbReference type="GO" id="GO:0005975">
    <property type="term" value="P:carbohydrate metabolic process"/>
    <property type="evidence" value="ECO:0007669"/>
    <property type="project" value="InterPro"/>
</dbReference>
<dbReference type="EMBL" id="BMXF01000001">
    <property type="protein sequence ID" value="GHB64663.1"/>
    <property type="molecule type" value="Genomic_DNA"/>
</dbReference>
<protein>
    <recommendedName>
        <fullName evidence="2">NodB homology domain-containing protein</fullName>
    </recommendedName>
</protein>
<name>A0A8J3G8F9_9BACT</name>
<feature type="domain" description="NodB homology" evidence="2">
    <location>
        <begin position="36"/>
        <end position="238"/>
    </location>
</feature>
<dbReference type="CDD" id="cd10917">
    <property type="entry name" value="CE4_NodB_like_6s_7s"/>
    <property type="match status" value="1"/>
</dbReference>
<sequence>MIRTLFILVLVLPQSLHAQNIIDRHGAIIRSDTLKKNIYLCFTGHDFNEGFDHVLQILGKQDIRASFFLTGDFIQNNTALVKTMAKEGHYVGTHSDRHLLYCDWVKRDSLLYPVDVIEADIAENLKKLNDLGIHPTYFMPPYEWYNRKIVEIARGLNQQTVNFSPGTRSNADYTSPEMSNYVASRDILESIYAYEELHGMNGFHLLIHPGTSPLRTDKLYLHLDEIINELKEKGYQFSKL</sequence>
<proteinExistence type="predicted"/>
<feature type="chain" id="PRO_5035162198" description="NodB homology domain-containing protein" evidence="1">
    <location>
        <begin position="19"/>
        <end position="240"/>
    </location>
</feature>
<dbReference type="RefSeq" id="WP_189563998.1">
    <property type="nucleotide sequence ID" value="NZ_BMXF01000001.1"/>
</dbReference>
<dbReference type="Gene3D" id="3.20.20.370">
    <property type="entry name" value="Glycoside hydrolase/deacetylase"/>
    <property type="match status" value="1"/>
</dbReference>
<evidence type="ECO:0000259" key="2">
    <source>
        <dbReference type="PROSITE" id="PS51677"/>
    </source>
</evidence>